<name>A0AAD5QFB0_PARTN</name>
<feature type="signal peptide" evidence="1">
    <location>
        <begin position="1"/>
        <end position="21"/>
    </location>
</feature>
<dbReference type="Proteomes" id="UP001196413">
    <property type="component" value="Unassembled WGS sequence"/>
</dbReference>
<protein>
    <recommendedName>
        <fullName evidence="4">Secreted protein</fullName>
    </recommendedName>
</protein>
<reference evidence="2" key="1">
    <citation type="submission" date="2021-06" db="EMBL/GenBank/DDBJ databases">
        <title>Parelaphostrongylus tenuis whole genome reference sequence.</title>
        <authorList>
            <person name="Garwood T.J."/>
            <person name="Larsen P.A."/>
            <person name="Fountain-Jones N.M."/>
            <person name="Garbe J.R."/>
            <person name="Macchietto M.G."/>
            <person name="Kania S.A."/>
            <person name="Gerhold R.W."/>
            <person name="Richards J.E."/>
            <person name="Wolf T.M."/>
        </authorList>
    </citation>
    <scope>NUCLEOTIDE SEQUENCE</scope>
    <source>
        <strain evidence="2">MNPRO001-30</strain>
        <tissue evidence="2">Meninges</tissue>
    </source>
</reference>
<dbReference type="PROSITE" id="PS51257">
    <property type="entry name" value="PROKAR_LIPOPROTEIN"/>
    <property type="match status" value="1"/>
</dbReference>
<sequence length="222" mass="23781">MRLATDFFMTSALATISTVLGCGVLPADQASTRRFMVTGLTTLPVNMVHGGSTVPARVPDIATSNASAQGFVQRLVMQTVLDVLERQGRSALLPDAVISAILGQLTVNTTYAPMFCQEVLFGLSDMTKIDDTKPQNCIITGSTVTGICTKAMDPNMMGCMAGMTAPIASEHLSISGSLMTTNIIMANWSDRMWQDVMIRALRMMALRPFGSHFFSSSVTVGN</sequence>
<proteinExistence type="predicted"/>
<organism evidence="2 3">
    <name type="scientific">Parelaphostrongylus tenuis</name>
    <name type="common">Meningeal worm</name>
    <dbReference type="NCBI Taxonomy" id="148309"/>
    <lineage>
        <taxon>Eukaryota</taxon>
        <taxon>Metazoa</taxon>
        <taxon>Ecdysozoa</taxon>
        <taxon>Nematoda</taxon>
        <taxon>Chromadorea</taxon>
        <taxon>Rhabditida</taxon>
        <taxon>Rhabditina</taxon>
        <taxon>Rhabditomorpha</taxon>
        <taxon>Strongyloidea</taxon>
        <taxon>Metastrongylidae</taxon>
        <taxon>Parelaphostrongylus</taxon>
    </lineage>
</organism>
<gene>
    <name evidence="2" type="ORF">KIN20_000037</name>
</gene>
<feature type="chain" id="PRO_5041995728" description="Secreted protein" evidence="1">
    <location>
        <begin position="22"/>
        <end position="222"/>
    </location>
</feature>
<evidence type="ECO:0008006" key="4">
    <source>
        <dbReference type="Google" id="ProtNLM"/>
    </source>
</evidence>
<evidence type="ECO:0000313" key="3">
    <source>
        <dbReference type="Proteomes" id="UP001196413"/>
    </source>
</evidence>
<evidence type="ECO:0000256" key="1">
    <source>
        <dbReference type="SAM" id="SignalP"/>
    </source>
</evidence>
<keyword evidence="3" id="KW-1185">Reference proteome</keyword>
<keyword evidence="1" id="KW-0732">Signal</keyword>
<evidence type="ECO:0000313" key="2">
    <source>
        <dbReference type="EMBL" id="KAJ1345490.1"/>
    </source>
</evidence>
<comment type="caution">
    <text evidence="2">The sequence shown here is derived from an EMBL/GenBank/DDBJ whole genome shotgun (WGS) entry which is preliminary data.</text>
</comment>
<dbReference type="AlphaFoldDB" id="A0AAD5QFB0"/>
<dbReference type="EMBL" id="JAHQIW010000004">
    <property type="protein sequence ID" value="KAJ1345490.1"/>
    <property type="molecule type" value="Genomic_DNA"/>
</dbReference>
<accession>A0AAD5QFB0</accession>